<dbReference type="GO" id="GO:0048812">
    <property type="term" value="P:neuron projection morphogenesis"/>
    <property type="evidence" value="ECO:0007669"/>
    <property type="project" value="TreeGrafter"/>
</dbReference>
<feature type="compositionally biased region" description="Polar residues" evidence="4">
    <location>
        <begin position="311"/>
        <end position="320"/>
    </location>
</feature>
<feature type="region of interest" description="Disordered" evidence="4">
    <location>
        <begin position="38"/>
        <end position="88"/>
    </location>
</feature>
<evidence type="ECO:0000256" key="1">
    <source>
        <dbReference type="ARBA" id="ARBA00004123"/>
    </source>
</evidence>
<dbReference type="PANTHER" id="PTHR24335:SF4">
    <property type="entry name" value="EXTRA-EXTRA"/>
    <property type="match status" value="1"/>
</dbReference>
<dbReference type="SUPFAM" id="SSF46689">
    <property type="entry name" value="Homeodomain-like"/>
    <property type="match status" value="1"/>
</dbReference>
<comment type="subcellular location">
    <subcellularLocation>
        <location evidence="1 2 3">Nucleus</location>
    </subcellularLocation>
</comment>
<dbReference type="SMART" id="SM00389">
    <property type="entry name" value="HOX"/>
    <property type="match status" value="1"/>
</dbReference>
<feature type="compositionally biased region" description="Polar residues" evidence="4">
    <location>
        <begin position="68"/>
        <end position="81"/>
    </location>
</feature>
<evidence type="ECO:0000256" key="3">
    <source>
        <dbReference type="RuleBase" id="RU000682"/>
    </source>
</evidence>
<feature type="domain" description="Homeobox" evidence="5">
    <location>
        <begin position="213"/>
        <end position="258"/>
    </location>
</feature>
<gene>
    <name evidence="6" type="ORF">B4U79_13384</name>
</gene>
<dbReference type="AlphaFoldDB" id="A0A3S3QNZ7"/>
<keyword evidence="2 3" id="KW-0539">Nucleus</keyword>
<dbReference type="PANTHER" id="PTHR24335">
    <property type="entry name" value="MOTOR NEURON AND PANCREAS HOMEOBOX PROTEIN"/>
    <property type="match status" value="1"/>
</dbReference>
<feature type="DNA-binding region" description="Homeobox" evidence="2">
    <location>
        <begin position="215"/>
        <end position="259"/>
    </location>
</feature>
<dbReference type="Proteomes" id="UP000285301">
    <property type="component" value="Unassembled WGS sequence"/>
</dbReference>
<dbReference type="OrthoDB" id="6159439at2759"/>
<keyword evidence="2 3" id="KW-0238">DNA-binding</keyword>
<dbReference type="GO" id="GO:0005634">
    <property type="term" value="C:nucleus"/>
    <property type="evidence" value="ECO:0007669"/>
    <property type="project" value="UniProtKB-SubCell"/>
</dbReference>
<dbReference type="GO" id="GO:1990837">
    <property type="term" value="F:sequence-specific double-stranded DNA binding"/>
    <property type="evidence" value="ECO:0007669"/>
    <property type="project" value="TreeGrafter"/>
</dbReference>
<reference evidence="6 7" key="1">
    <citation type="journal article" date="2018" name="Gigascience">
        <title>Genomes of trombidid mites reveal novel predicted allergens and laterally-transferred genes associated with secondary metabolism.</title>
        <authorList>
            <person name="Dong X."/>
            <person name="Chaisiri K."/>
            <person name="Xia D."/>
            <person name="Armstrong S.D."/>
            <person name="Fang Y."/>
            <person name="Donnelly M.J."/>
            <person name="Kadowaki T."/>
            <person name="McGarry J.W."/>
            <person name="Darby A.C."/>
            <person name="Makepeace B.L."/>
        </authorList>
    </citation>
    <scope>NUCLEOTIDE SEQUENCE [LARGE SCALE GENOMIC DNA]</scope>
    <source>
        <strain evidence="6">UoL-WK</strain>
    </source>
</reference>
<evidence type="ECO:0000256" key="4">
    <source>
        <dbReference type="SAM" id="MobiDB-lite"/>
    </source>
</evidence>
<keyword evidence="2 3" id="KW-0371">Homeobox</keyword>
<dbReference type="Pfam" id="PF00046">
    <property type="entry name" value="Homeodomain"/>
    <property type="match status" value="1"/>
</dbReference>
<dbReference type="GO" id="GO:0007417">
    <property type="term" value="P:central nervous system development"/>
    <property type="evidence" value="ECO:0007669"/>
    <property type="project" value="TreeGrafter"/>
</dbReference>
<evidence type="ECO:0000313" key="6">
    <source>
        <dbReference type="EMBL" id="RWS11725.1"/>
    </source>
</evidence>
<evidence type="ECO:0000313" key="7">
    <source>
        <dbReference type="Proteomes" id="UP000285301"/>
    </source>
</evidence>
<comment type="caution">
    <text evidence="6">The sequence shown here is derived from an EMBL/GenBank/DDBJ whole genome shotgun (WGS) entry which is preliminary data.</text>
</comment>
<dbReference type="InterPro" id="IPR009057">
    <property type="entry name" value="Homeodomain-like_sf"/>
</dbReference>
<feature type="region of interest" description="Disordered" evidence="4">
    <location>
        <begin position="257"/>
        <end position="320"/>
    </location>
</feature>
<dbReference type="Gene3D" id="1.10.10.60">
    <property type="entry name" value="Homeodomain-like"/>
    <property type="match status" value="1"/>
</dbReference>
<protein>
    <submittedName>
        <fullName evidence="6">Motor neuron and pancreas homeobox protein 1-like protein</fullName>
    </submittedName>
</protein>
<feature type="region of interest" description="Disordered" evidence="4">
    <location>
        <begin position="341"/>
        <end position="364"/>
    </location>
</feature>
<keyword evidence="7" id="KW-1185">Reference proteome</keyword>
<name>A0A3S3QNZ7_9ACAR</name>
<feature type="compositionally biased region" description="Polar residues" evidence="4">
    <location>
        <begin position="42"/>
        <end position="53"/>
    </location>
</feature>
<dbReference type="EMBL" id="NCKU01001591">
    <property type="protein sequence ID" value="RWS11725.1"/>
    <property type="molecule type" value="Genomic_DNA"/>
</dbReference>
<proteinExistence type="predicted"/>
<dbReference type="InterPro" id="IPR001356">
    <property type="entry name" value="HD"/>
</dbReference>
<dbReference type="STRING" id="1965070.A0A3S3QNZ7"/>
<feature type="compositionally biased region" description="Polar residues" evidence="4">
    <location>
        <begin position="257"/>
        <end position="270"/>
    </location>
</feature>
<dbReference type="CDD" id="cd00086">
    <property type="entry name" value="homeodomain"/>
    <property type="match status" value="1"/>
</dbReference>
<evidence type="ECO:0000256" key="2">
    <source>
        <dbReference type="PROSITE-ProRule" id="PRU00108"/>
    </source>
</evidence>
<dbReference type="InterPro" id="IPR042768">
    <property type="entry name" value="MNX1/Ceh-12"/>
</dbReference>
<accession>A0A3S3QNZ7</accession>
<organism evidence="6 7">
    <name type="scientific">Dinothrombium tinctorium</name>
    <dbReference type="NCBI Taxonomy" id="1965070"/>
    <lineage>
        <taxon>Eukaryota</taxon>
        <taxon>Metazoa</taxon>
        <taxon>Ecdysozoa</taxon>
        <taxon>Arthropoda</taxon>
        <taxon>Chelicerata</taxon>
        <taxon>Arachnida</taxon>
        <taxon>Acari</taxon>
        <taxon>Acariformes</taxon>
        <taxon>Trombidiformes</taxon>
        <taxon>Prostigmata</taxon>
        <taxon>Anystina</taxon>
        <taxon>Parasitengona</taxon>
        <taxon>Trombidioidea</taxon>
        <taxon>Trombidiidae</taxon>
        <taxon>Dinothrombium</taxon>
    </lineage>
</organism>
<evidence type="ECO:0000259" key="5">
    <source>
        <dbReference type="PROSITE" id="PS50071"/>
    </source>
</evidence>
<dbReference type="PROSITE" id="PS50071">
    <property type="entry name" value="HOMEOBOX_2"/>
    <property type="match status" value="1"/>
</dbReference>
<sequence>MLSTGGKPATDTTSPSFLLTTKTASNFCIDALLAREDPIRTPPSNESVNSDSVPGSPPEFNVSPVARSASSPMSASVNGANDHSPGPMSPIWSPRHSSSLHIGAFNTSMSHSNHHPSVTNTNPVPIFAQSVASHPLYAAMYGGMHASNGPTAIGASVGAATAGSNLMHGSAFHSPLHDIKSHPVSGGLSMDWLARAGLLYHRSPGQTQGAVIGKTRRPRTAFTSQQLLELENQFRMNKYLSRPKRFEVATNLMLTETQSSKQKNGSADNSIESKGDQTKTINNSSSNGSIGGAQSQNENSFSKRSEESGAPINSSWPSNINRHLSDCTRSVTSISLINPITNKQQQLPQDPFYRPYPEVALQQR</sequence>